<dbReference type="Proteomes" id="UP000002384">
    <property type="component" value="Chromosome"/>
</dbReference>
<dbReference type="AlphaFoldDB" id="B7KBR5"/>
<dbReference type="KEGG" id="cyc:PCC7424_4683"/>
<dbReference type="eggNOG" id="ENOG5032YN6">
    <property type="taxonomic scope" value="Bacteria"/>
</dbReference>
<organism evidence="1 2">
    <name type="scientific">Gloeothece citriformis (strain PCC 7424)</name>
    <name type="common">Cyanothece sp. (strain PCC 7424)</name>
    <dbReference type="NCBI Taxonomy" id="65393"/>
    <lineage>
        <taxon>Bacteria</taxon>
        <taxon>Bacillati</taxon>
        <taxon>Cyanobacteriota</taxon>
        <taxon>Cyanophyceae</taxon>
        <taxon>Oscillatoriophycideae</taxon>
        <taxon>Chroococcales</taxon>
        <taxon>Aphanothecaceae</taxon>
        <taxon>Gloeothece</taxon>
        <taxon>Gloeothece citriformis</taxon>
    </lineage>
</organism>
<sequence length="77" mass="9005">MYFEIIGEIINVEIIAVGNSIRILPLLRKKYGQGRWRKLKGIATVRLDSGEVRLAEVHWFEAHGIGKRKMRIKRFLD</sequence>
<gene>
    <name evidence="1" type="ordered locus">PCC7424_4683</name>
</gene>
<reference evidence="2" key="1">
    <citation type="journal article" date="2011" name="MBio">
        <title>Novel metabolic attributes of the genus Cyanothece, comprising a group of unicellular nitrogen-fixing Cyanobacteria.</title>
        <authorList>
            <person name="Bandyopadhyay A."/>
            <person name="Elvitigala T."/>
            <person name="Welsh E."/>
            <person name="Stockel J."/>
            <person name="Liberton M."/>
            <person name="Min H."/>
            <person name="Sherman L.A."/>
            <person name="Pakrasi H.B."/>
        </authorList>
    </citation>
    <scope>NUCLEOTIDE SEQUENCE [LARGE SCALE GENOMIC DNA]</scope>
    <source>
        <strain evidence="2">PCC 7424</strain>
    </source>
</reference>
<proteinExistence type="predicted"/>
<dbReference type="RefSeq" id="WP_015956626.1">
    <property type="nucleotide sequence ID" value="NC_011729.1"/>
</dbReference>
<evidence type="ECO:0000313" key="1">
    <source>
        <dbReference type="EMBL" id="ACK73043.1"/>
    </source>
</evidence>
<name>B7KBR5_GLOC7</name>
<evidence type="ECO:0000313" key="2">
    <source>
        <dbReference type="Proteomes" id="UP000002384"/>
    </source>
</evidence>
<keyword evidence="2" id="KW-1185">Reference proteome</keyword>
<protein>
    <submittedName>
        <fullName evidence="1">Uncharacterized protein</fullName>
    </submittedName>
</protein>
<dbReference type="OrthoDB" id="5771029at2"/>
<accession>B7KBR5</accession>
<dbReference type="EMBL" id="CP001291">
    <property type="protein sequence ID" value="ACK73043.1"/>
    <property type="molecule type" value="Genomic_DNA"/>
</dbReference>
<dbReference type="STRING" id="65393.PCC7424_4683"/>
<dbReference type="HOGENOM" id="CLU_200298_0_0_3"/>